<accession>A0A1J5PVF2</accession>
<name>A0A1J5PVF2_9ZZZZ</name>
<reference evidence="2" key="1">
    <citation type="submission" date="2016-10" db="EMBL/GenBank/DDBJ databases">
        <title>Sequence of Gallionella enrichment culture.</title>
        <authorList>
            <person name="Poehlein A."/>
            <person name="Muehling M."/>
            <person name="Daniel R."/>
        </authorList>
    </citation>
    <scope>NUCLEOTIDE SEQUENCE</scope>
</reference>
<evidence type="ECO:0000313" key="2">
    <source>
        <dbReference type="EMBL" id="OIQ75558.1"/>
    </source>
</evidence>
<organism evidence="2">
    <name type="scientific">mine drainage metagenome</name>
    <dbReference type="NCBI Taxonomy" id="410659"/>
    <lineage>
        <taxon>unclassified sequences</taxon>
        <taxon>metagenomes</taxon>
        <taxon>ecological metagenomes</taxon>
    </lineage>
</organism>
<feature type="region of interest" description="Disordered" evidence="1">
    <location>
        <begin position="180"/>
        <end position="214"/>
    </location>
</feature>
<comment type="caution">
    <text evidence="2">The sequence shown here is derived from an EMBL/GenBank/DDBJ whole genome shotgun (WGS) entry which is preliminary data.</text>
</comment>
<sequence length="214" mass="21438">MNKKTILALAATGTGLSLVVGTVGVANAATTRPLHSANFVGGVGFNGVSPFTHVLSVLVANGTITQAQSDAIVKEMTTERTAQNSVRVANQAEHQTLIATTLGTDWPTILKRLQAGDSLATIAGSKTNALIAALVAEETAEINKAVTDGRITAAQAATIQANVQARVTARVNATGPMGRMGGFNGGMGRGPGDGTGLRAGGAGGPGSNFGGFRS</sequence>
<evidence type="ECO:0000256" key="1">
    <source>
        <dbReference type="SAM" id="MobiDB-lite"/>
    </source>
</evidence>
<proteinExistence type="predicted"/>
<dbReference type="EMBL" id="MLJW01002130">
    <property type="protein sequence ID" value="OIQ75558.1"/>
    <property type="molecule type" value="Genomic_DNA"/>
</dbReference>
<dbReference type="AlphaFoldDB" id="A0A1J5PVF2"/>
<protein>
    <submittedName>
        <fullName evidence="2">Uncharacterized protein</fullName>
    </submittedName>
</protein>
<gene>
    <name evidence="2" type="ORF">GALL_427750</name>
</gene>